<dbReference type="OrthoDB" id="7585160at2"/>
<evidence type="ECO:0000313" key="1">
    <source>
        <dbReference type="EMBL" id="RXZ34192.1"/>
    </source>
</evidence>
<evidence type="ECO:0000313" key="2">
    <source>
        <dbReference type="Proteomes" id="UP000292347"/>
    </source>
</evidence>
<organism evidence="1 2">
    <name type="scientific">Sphingomonas desiccabilis</name>
    <dbReference type="NCBI Taxonomy" id="429134"/>
    <lineage>
        <taxon>Bacteria</taxon>
        <taxon>Pseudomonadati</taxon>
        <taxon>Pseudomonadota</taxon>
        <taxon>Alphaproteobacteria</taxon>
        <taxon>Sphingomonadales</taxon>
        <taxon>Sphingomonadaceae</taxon>
        <taxon>Sphingomonas</taxon>
    </lineage>
</organism>
<keyword evidence="2" id="KW-1185">Reference proteome</keyword>
<dbReference type="EMBL" id="SDPT01000001">
    <property type="protein sequence ID" value="RXZ34192.1"/>
    <property type="molecule type" value="Genomic_DNA"/>
</dbReference>
<sequence length="139" mass="14214">MARLSPRWLLLPAGLLAGTMPAVLLTPPRASEAPQGALPPLAAPPEAPPLAAAFTRPLFAAGGQEPPSAEDAPALVGVAGRLMHDAVALVRTADGSTRTLAPGESVDGWRLESLAADAAYFTRGGQRARVPMPGEDPPQ</sequence>
<protein>
    <submittedName>
        <fullName evidence="1">Uncharacterized protein</fullName>
    </submittedName>
</protein>
<gene>
    <name evidence="1" type="ORF">EO081_00245</name>
</gene>
<comment type="caution">
    <text evidence="1">The sequence shown here is derived from an EMBL/GenBank/DDBJ whole genome shotgun (WGS) entry which is preliminary data.</text>
</comment>
<proteinExistence type="predicted"/>
<reference evidence="1 2" key="1">
    <citation type="submission" date="2019-01" db="EMBL/GenBank/DDBJ databases">
        <title>Sphingomonas mucosissima sp. nov. and Sphingomonas desiccabilis sp. nov., from biological soil crusts in the Colorado Plateau, USA.</title>
        <authorList>
            <person name="Zhu D."/>
        </authorList>
    </citation>
    <scope>NUCLEOTIDE SEQUENCE [LARGE SCALE GENOMIC DNA]</scope>
    <source>
        <strain evidence="1 2">CP1D</strain>
    </source>
</reference>
<dbReference type="RefSeq" id="WP_129339992.1">
    <property type="nucleotide sequence ID" value="NZ_JACIDD010000001.1"/>
</dbReference>
<accession>A0A4Q2IYY6</accession>
<dbReference type="Proteomes" id="UP000292347">
    <property type="component" value="Unassembled WGS sequence"/>
</dbReference>
<dbReference type="AlphaFoldDB" id="A0A4Q2IYY6"/>
<name>A0A4Q2IYY6_9SPHN</name>